<dbReference type="InterPro" id="IPR050250">
    <property type="entry name" value="Macrolide_Exporter_MacB"/>
</dbReference>
<evidence type="ECO:0000256" key="3">
    <source>
        <dbReference type="ARBA" id="ARBA00022692"/>
    </source>
</evidence>
<dbReference type="PANTHER" id="PTHR30572">
    <property type="entry name" value="MEMBRANE COMPONENT OF TRANSPORTER-RELATED"/>
    <property type="match status" value="1"/>
</dbReference>
<sequence length="1027" mass="104976">MRWLGVARKRVRTHLAALAAVWATLLISLLVLGSLQLFALVIGDASARGVLESADPAARTIAVNASIKAGTLPARRAEVTAAIAGIPGARLYEADTAVARGIEGRGPQDRAVLADLPALTSLARLDVGAWPTPPAAGRPVEAVVPTATAHAAGWQVGQELRLPSLIDASAAPVQVRISGTFTPRDRSDPTWLDAPLALAGVGKGDFTAYGPLVLAPGAFDGDLGAGASGAWRVTIPWQQMSTGDVRRFQAALGPALEKLRANSHLRVATGLDRLLATSDLTANRVRIALLTPTVLLMLLGGTALALASVQLSTLRTSETALLRSRGASARQILALAGLEAGIIVGSSLLATLLLAPALVQPLAGATGLLATGTRVRDGLTTPSVWVTMAVSAALGALIMVATAIRGGRLRTEGAQSARMQRLARFAGSGLDLALIALGVLGVLQLRRYDAAAAKLDPLTIAAPALFISGLAVVALRVIPYAARLASRIGSRSAGLGLAWGAWQVARRIAGQGVAILLLLLAMAMGTLALGQQRTLSAALSDQSDFAAGAPVVVELGPAARLASPSTRTAELAGGADRSMAVYRTTSYLPGSTAATSVLAVDTRAPGVPLPMRPDIARGRSWADLFAAVRTDPLGIPVPAGAARFDVSMRVSSFSAFGADRGALVAVLARPDGSRVDAELGMIGLGRVRADLDLGPLDLPTGTHLLGMTISPDVPWPLGNDALSQAQVNDVVFAFDGTAVAHGDKPQLSWGSGVLILGPRLRSAPIPVVMTDAAAAHAKLKIGSTGTLPLLLGARPVKLMGTVAALPTGSPDPTLGVLADLAAVNDALFFPPSAGVDPNPAALDPQSYWLAPSDPAQAAAQLTGEKGLVSAVTTREEILAERRAGAVNAGMRWAMRLVTAAAAVLALLGFAATTAALGATRAHDCAVLAALGMPPKGIRRVLVLERLTVVVVTVVTGLALGLAGSGLIVPLLVGADGHPQIPPIRLVLDLPAVLLFATAMITALSVVAALVVSRIVRDISAQLREGER</sequence>
<comment type="subcellular location">
    <subcellularLocation>
        <location evidence="1">Cell membrane</location>
        <topology evidence="1">Multi-pass membrane protein</topology>
    </subcellularLocation>
</comment>
<feature type="transmembrane region" description="Helical" evidence="7">
    <location>
        <begin position="892"/>
        <end position="911"/>
    </location>
</feature>
<dbReference type="Pfam" id="PF02687">
    <property type="entry name" value="FtsX"/>
    <property type="match status" value="1"/>
</dbReference>
<evidence type="ECO:0000256" key="7">
    <source>
        <dbReference type="SAM" id="Phobius"/>
    </source>
</evidence>
<comment type="caution">
    <text evidence="9">The sequence shown here is derived from an EMBL/GenBank/DDBJ whole genome shotgun (WGS) entry which is preliminary data.</text>
</comment>
<name>A0ABN2JYZ0_9MICO</name>
<evidence type="ECO:0000256" key="6">
    <source>
        <dbReference type="ARBA" id="ARBA00038076"/>
    </source>
</evidence>
<feature type="transmembrane region" description="Helical" evidence="7">
    <location>
        <begin position="332"/>
        <end position="359"/>
    </location>
</feature>
<feature type="transmembrane region" description="Helical" evidence="7">
    <location>
        <begin position="457"/>
        <end position="477"/>
    </location>
</feature>
<dbReference type="Proteomes" id="UP001501475">
    <property type="component" value="Unassembled WGS sequence"/>
</dbReference>
<protein>
    <submittedName>
        <fullName evidence="9">ABC transporter permease</fullName>
    </submittedName>
</protein>
<keyword evidence="3 7" id="KW-0812">Transmembrane</keyword>
<feature type="transmembrane region" description="Helical" evidence="7">
    <location>
        <begin position="992"/>
        <end position="1015"/>
    </location>
</feature>
<feature type="transmembrane region" description="Helical" evidence="7">
    <location>
        <begin position="946"/>
        <end position="972"/>
    </location>
</feature>
<evidence type="ECO:0000313" key="9">
    <source>
        <dbReference type="EMBL" id="GAA1744319.1"/>
    </source>
</evidence>
<evidence type="ECO:0000256" key="5">
    <source>
        <dbReference type="ARBA" id="ARBA00023136"/>
    </source>
</evidence>
<evidence type="ECO:0000256" key="4">
    <source>
        <dbReference type="ARBA" id="ARBA00022989"/>
    </source>
</evidence>
<feature type="transmembrane region" description="Helical" evidence="7">
    <location>
        <begin position="384"/>
        <end position="404"/>
    </location>
</feature>
<evidence type="ECO:0000313" key="10">
    <source>
        <dbReference type="Proteomes" id="UP001501475"/>
    </source>
</evidence>
<feature type="transmembrane region" description="Helical" evidence="7">
    <location>
        <begin position="508"/>
        <end position="529"/>
    </location>
</feature>
<organism evidence="9 10">
    <name type="scientific">Nostocoides vanveenii</name>
    <dbReference type="NCBI Taxonomy" id="330835"/>
    <lineage>
        <taxon>Bacteria</taxon>
        <taxon>Bacillati</taxon>
        <taxon>Actinomycetota</taxon>
        <taxon>Actinomycetes</taxon>
        <taxon>Micrococcales</taxon>
        <taxon>Intrasporangiaceae</taxon>
        <taxon>Nostocoides</taxon>
    </lineage>
</organism>
<keyword evidence="10" id="KW-1185">Reference proteome</keyword>
<reference evidence="9 10" key="1">
    <citation type="journal article" date="2019" name="Int. J. Syst. Evol. Microbiol.">
        <title>The Global Catalogue of Microorganisms (GCM) 10K type strain sequencing project: providing services to taxonomists for standard genome sequencing and annotation.</title>
        <authorList>
            <consortium name="The Broad Institute Genomics Platform"/>
            <consortium name="The Broad Institute Genome Sequencing Center for Infectious Disease"/>
            <person name="Wu L."/>
            <person name="Ma J."/>
        </authorList>
    </citation>
    <scope>NUCLEOTIDE SEQUENCE [LARGE SCALE GENOMIC DNA]</scope>
    <source>
        <strain evidence="9 10">JCM 15591</strain>
    </source>
</reference>
<keyword evidence="4 7" id="KW-1133">Transmembrane helix</keyword>
<dbReference type="RefSeq" id="WP_344060614.1">
    <property type="nucleotide sequence ID" value="NZ_BAAAPN010000003.1"/>
</dbReference>
<evidence type="ECO:0000259" key="8">
    <source>
        <dbReference type="Pfam" id="PF02687"/>
    </source>
</evidence>
<feature type="transmembrane region" description="Helical" evidence="7">
    <location>
        <begin position="425"/>
        <end position="445"/>
    </location>
</feature>
<feature type="transmembrane region" description="Helical" evidence="7">
    <location>
        <begin position="287"/>
        <end position="311"/>
    </location>
</feature>
<dbReference type="EMBL" id="BAAAPN010000003">
    <property type="protein sequence ID" value="GAA1744319.1"/>
    <property type="molecule type" value="Genomic_DNA"/>
</dbReference>
<evidence type="ECO:0000256" key="1">
    <source>
        <dbReference type="ARBA" id="ARBA00004651"/>
    </source>
</evidence>
<comment type="similarity">
    <text evidence="6">Belongs to the ABC-4 integral membrane protein family.</text>
</comment>
<feature type="domain" description="ABC3 transporter permease C-terminal" evidence="8">
    <location>
        <begin position="897"/>
        <end position="1014"/>
    </location>
</feature>
<keyword evidence="5 7" id="KW-0472">Membrane</keyword>
<accession>A0ABN2JYZ0</accession>
<gene>
    <name evidence="9" type="ORF">GCM10009810_01190</name>
</gene>
<keyword evidence="2" id="KW-1003">Cell membrane</keyword>
<proteinExistence type="inferred from homology"/>
<dbReference type="PANTHER" id="PTHR30572:SF4">
    <property type="entry name" value="ABC TRANSPORTER PERMEASE YTRF"/>
    <property type="match status" value="1"/>
</dbReference>
<dbReference type="InterPro" id="IPR003838">
    <property type="entry name" value="ABC3_permease_C"/>
</dbReference>
<evidence type="ECO:0000256" key="2">
    <source>
        <dbReference type="ARBA" id="ARBA00022475"/>
    </source>
</evidence>